<evidence type="ECO:0000313" key="2">
    <source>
        <dbReference type="EMBL" id="EBQ1843061.1"/>
    </source>
</evidence>
<proteinExistence type="predicted"/>
<dbReference type="Proteomes" id="UP000839536">
    <property type="component" value="Unassembled WGS sequence"/>
</dbReference>
<reference evidence="3" key="4">
    <citation type="submission" date="2019-09" db="EMBL/GenBank/DDBJ databases">
        <authorList>
            <consortium name="PulseNet: The National Subtyping Network for Foodborne Disease Surveillance"/>
            <person name="Tarr C.L."/>
            <person name="Trees E."/>
            <person name="Katz L.S."/>
            <person name="Carleton-Romer H.A."/>
            <person name="Stroika S."/>
            <person name="Kucerova Z."/>
            <person name="Roache K.F."/>
            <person name="Sabol A.L."/>
            <person name="Besser J."/>
            <person name="Gerner-Smidt P."/>
        </authorList>
    </citation>
    <scope>NUCLEOTIDE SEQUENCE [LARGE SCALE GENOMIC DNA]</scope>
    <source>
        <strain evidence="1">PNUSAS046051</strain>
        <strain evidence="3">PNUSAS096846</strain>
    </source>
</reference>
<dbReference type="Proteomes" id="UP000839926">
    <property type="component" value="Unassembled WGS sequence"/>
</dbReference>
<evidence type="ECO:0000313" key="1">
    <source>
        <dbReference type="EMBL" id="EBM1207682.1"/>
    </source>
</evidence>
<dbReference type="Proteomes" id="UP000839900">
    <property type="component" value="Unassembled WGS sequence"/>
</dbReference>
<comment type="caution">
    <text evidence="2">The sequence shown here is derived from an EMBL/GenBank/DDBJ whole genome shotgun (WGS) entry which is preliminary data.</text>
</comment>
<dbReference type="RefSeq" id="WP_000092681.1">
    <property type="nucleotide sequence ID" value="NZ_JBHZFA020000078.1"/>
</dbReference>
<sequence length="310" mass="36330">MSRYNEISQYFNSDNSASMDVERYTHITERTISTDLKIIGKYGEEEILSSFNLFFLNNSRTFLYLYAWNVYFKNKIKNNLLCASVAFDAMGLFCGYFEQPDKVFVSDELLYNQGIPLLLQIATNKIDVARRFYPLFIKGLKNFEAERARNLLPQKTIVLAIEMLASEHKQTVDWQLHGIPVERFYYDFVKEALYSQDEAVLKEWLAELCDCHLKWSARTETTENEYALNGYEIEPQELLLWPFEYQAVKKFRAAHGLTTPEIDHPLLKTPLAIEHQADFSKWDAPEWFCPLVDRLISANTELAFTRELFK</sequence>
<name>A0A232SR50_SALER</name>
<reference evidence="2" key="1">
    <citation type="submission" date="2018-07" db="EMBL/GenBank/DDBJ databases">
        <authorList>
            <consortium name="GenomeTrakr network: Whole genome sequencing for foodborne pathogen traceback"/>
        </authorList>
    </citation>
    <scope>NUCLEOTIDE SEQUENCE [LARGE SCALE GENOMIC DNA]</scope>
    <source>
        <strain evidence="2">CFSAN047025</strain>
    </source>
</reference>
<dbReference type="EMBL" id="AAGODW010000006">
    <property type="protein sequence ID" value="EBQ1843061.1"/>
    <property type="molecule type" value="Genomic_DNA"/>
</dbReference>
<organism evidence="2">
    <name type="scientific">Salmonella enterica</name>
    <name type="common">Salmonella choleraesuis</name>
    <dbReference type="NCBI Taxonomy" id="28901"/>
    <lineage>
        <taxon>Bacteria</taxon>
        <taxon>Pseudomonadati</taxon>
        <taxon>Pseudomonadota</taxon>
        <taxon>Gammaproteobacteria</taxon>
        <taxon>Enterobacterales</taxon>
        <taxon>Enterobacteriaceae</taxon>
        <taxon>Salmonella</taxon>
    </lineage>
</organism>
<dbReference type="Proteomes" id="UP000885256">
    <property type="component" value="Unassembled WGS sequence"/>
</dbReference>
<dbReference type="EMBL" id="SDIQ01000012">
    <property type="protein sequence ID" value="RXL23507.1"/>
    <property type="molecule type" value="Genomic_DNA"/>
</dbReference>
<dbReference type="AlphaFoldDB" id="A0A232SR50"/>
<accession>A0A232SR50</accession>
<reference evidence="5" key="3">
    <citation type="submission" date="2019-01" db="EMBL/GenBank/DDBJ databases">
        <title>Whole genome sequencing of Salmonella enterica.</title>
        <authorList>
            <person name="Cao G."/>
        </authorList>
    </citation>
    <scope>NUCLEOTIDE SEQUENCE [LARGE SCALE GENOMIC DNA]</scope>
    <source>
        <strain evidence="5">CFSAN074594</strain>
    </source>
</reference>
<evidence type="ECO:0000313" key="4">
    <source>
        <dbReference type="EMBL" id="RIP26132.1"/>
    </source>
</evidence>
<gene>
    <name evidence="4" type="ORF">A7D45_17275</name>
    <name evidence="2" type="ORF">AZF90_15490</name>
    <name evidence="1" type="ORF">DT651_19695</name>
    <name evidence="5" type="ORF">EKD96_08275</name>
    <name evidence="3" type="ORF">F2D26_18990</name>
</gene>
<dbReference type="EMBL" id="AAGBOZ010000028">
    <property type="protein sequence ID" value="EBM1207682.1"/>
    <property type="molecule type" value="Genomic_DNA"/>
</dbReference>
<dbReference type="Proteomes" id="UP000839921">
    <property type="component" value="Unassembled WGS sequence"/>
</dbReference>
<protein>
    <submittedName>
        <fullName evidence="2">Uncharacterized protein</fullName>
    </submittedName>
</protein>
<evidence type="ECO:0000313" key="5">
    <source>
        <dbReference type="EMBL" id="RXL23507.1"/>
    </source>
</evidence>
<dbReference type="EMBL" id="AAKHLQ010000023">
    <property type="protein sequence ID" value="ECR8158362.1"/>
    <property type="molecule type" value="Genomic_DNA"/>
</dbReference>
<evidence type="ECO:0000313" key="3">
    <source>
        <dbReference type="EMBL" id="ECR8158362.1"/>
    </source>
</evidence>
<dbReference type="EMBL" id="QWJL01000016">
    <property type="protein sequence ID" value="RIP26132.1"/>
    <property type="molecule type" value="Genomic_DNA"/>
</dbReference>
<reference evidence="4" key="2">
    <citation type="submission" date="2018-08" db="EMBL/GenBank/DDBJ databases">
        <title>Whole genome sequencing of Salmonella enterica serotype newport.</title>
        <authorList>
            <person name="Bell R."/>
        </authorList>
    </citation>
    <scope>NUCLEOTIDE SEQUENCE [LARGE SCALE GENOMIC DNA]</scope>
    <source>
        <strain evidence="4">CFSAN048053</strain>
    </source>
</reference>